<dbReference type="EMBL" id="LNIX01000045">
    <property type="protein sequence ID" value="OXA38560.1"/>
    <property type="molecule type" value="Genomic_DNA"/>
</dbReference>
<keyword evidence="3" id="KW-1185">Reference proteome</keyword>
<evidence type="ECO:0000313" key="3">
    <source>
        <dbReference type="Proteomes" id="UP000198287"/>
    </source>
</evidence>
<dbReference type="AlphaFoldDB" id="A0A226D0J1"/>
<dbReference type="InterPro" id="IPR032675">
    <property type="entry name" value="LRR_dom_sf"/>
</dbReference>
<feature type="signal peptide" evidence="1">
    <location>
        <begin position="1"/>
        <end position="16"/>
    </location>
</feature>
<protein>
    <submittedName>
        <fullName evidence="2">Uncharacterized protein</fullName>
    </submittedName>
</protein>
<keyword evidence="1" id="KW-0732">Signal</keyword>
<gene>
    <name evidence="2" type="ORF">Fcan01_26752</name>
</gene>
<accession>A0A226D0J1</accession>
<reference evidence="2 3" key="1">
    <citation type="submission" date="2015-12" db="EMBL/GenBank/DDBJ databases">
        <title>The genome of Folsomia candida.</title>
        <authorList>
            <person name="Faddeeva A."/>
            <person name="Derks M.F."/>
            <person name="Anvar Y."/>
            <person name="Smit S."/>
            <person name="Van Straalen N."/>
            <person name="Roelofs D."/>
        </authorList>
    </citation>
    <scope>NUCLEOTIDE SEQUENCE [LARGE SCALE GENOMIC DNA]</scope>
    <source>
        <strain evidence="2 3">VU population</strain>
        <tissue evidence="2">Whole body</tissue>
    </source>
</reference>
<name>A0A226D0J1_FOLCA</name>
<proteinExistence type="predicted"/>
<dbReference type="Proteomes" id="UP000198287">
    <property type="component" value="Unassembled WGS sequence"/>
</dbReference>
<evidence type="ECO:0000256" key="1">
    <source>
        <dbReference type="SAM" id="SignalP"/>
    </source>
</evidence>
<evidence type="ECO:0000313" key="2">
    <source>
        <dbReference type="EMBL" id="OXA38560.1"/>
    </source>
</evidence>
<comment type="caution">
    <text evidence="2">The sequence shown here is derived from an EMBL/GenBank/DDBJ whole genome shotgun (WGS) entry which is preliminary data.</text>
</comment>
<sequence length="413" mass="46712">MMILVHLILENLSVHGLKACAPTNSIFHSEATHLLDKRSKICLDSNSFQEYFETLKKGGRIPTRAMVEMTIGTLRTYDATTGFIVSPPKRFGNVALEIVRRIGGDKVRFLKMHVEMTKNFFSKSREILTLAVNLVELGIDFKNWCGLDVNFVAALPSIQLPSLKKLRLSTDEVNEEGEEGIRILLRRIFAISQNLESFEGSGINNGVCHMIAELFFEELEKIPGRPEMMKELLFTPHYFHVTPVFERIQGNLGALRSLTLNIDDMNSAEGEGILKYFKKSLSKLVINLGRIFDEENDHGRVLNIPVMPNLVELELYKSYGIGVTVIGVVIEAPSDGVVFGKLGYLEISVALMRDMILLDAHTTPARFPVLARICFDEREEEPGDEMMDRVWNLFQKREFPGSRKVQIYVLANC</sequence>
<organism evidence="2 3">
    <name type="scientific">Folsomia candida</name>
    <name type="common">Springtail</name>
    <dbReference type="NCBI Taxonomy" id="158441"/>
    <lineage>
        <taxon>Eukaryota</taxon>
        <taxon>Metazoa</taxon>
        <taxon>Ecdysozoa</taxon>
        <taxon>Arthropoda</taxon>
        <taxon>Hexapoda</taxon>
        <taxon>Collembola</taxon>
        <taxon>Entomobryomorpha</taxon>
        <taxon>Isotomoidea</taxon>
        <taxon>Isotomidae</taxon>
        <taxon>Proisotominae</taxon>
        <taxon>Folsomia</taxon>
    </lineage>
</organism>
<dbReference type="Gene3D" id="3.80.10.10">
    <property type="entry name" value="Ribonuclease Inhibitor"/>
    <property type="match status" value="1"/>
</dbReference>
<feature type="chain" id="PRO_5013302372" evidence="1">
    <location>
        <begin position="17"/>
        <end position="413"/>
    </location>
</feature>